<sequence length="506" mass="57737">MLYNRIFELNTTKTDWALRLRLVRCYAHPNFNNKHDQSVPNTLECIFHDSEGDRIHATIRKERIAAFKDKLKEGDLYSVRNFVVAPNTMKYKTTTNRFKIMFNFKTTVVNFPDDDFPKAMYAFRPFYEMGIPDQVDLRQLFDVIGSIVSIHLPEPQQSNGETQKLIEVVLEDPDQRRVKCTLWGNFVDAILEGYKKYPNFMLAAVLFCKPKIYKGEVSVSSSYFASKLIINGKQRELAEYRNRYDVHGDDGFNGTPIVFTTYETEGTSSNTKDFVTIDSLFTKDLVGRFWISGDIIDIETGEHWYYLACKDCARKVIPRCGRYDCPSPGCKQNDNATIRYKVKVRIMDHSGNAAFLLWDNACFDLFGRKAADMLNDVNESDSGTPAELFNLLDMKVQCLVQVQNDGPKREDISFSVLKLKKVDVDLDHKGESSGTKNTEIVNEIPMEEVQILGKNAQQPCETETEAQATPNISDKKRGKRTATVDDGNAFGIRKRPIGGIKIKTEK</sequence>
<evidence type="ECO:0000256" key="6">
    <source>
        <dbReference type="SAM" id="MobiDB-lite"/>
    </source>
</evidence>
<feature type="region of interest" description="Disordered" evidence="6">
    <location>
        <begin position="461"/>
        <end position="490"/>
    </location>
</feature>
<dbReference type="InterPro" id="IPR003871">
    <property type="entry name" value="RFA1B/D_OB_1st"/>
</dbReference>
<evidence type="ECO:0000259" key="7">
    <source>
        <dbReference type="Pfam" id="PF02721"/>
    </source>
</evidence>
<feature type="domain" description="Replication factor A C-terminal" evidence="8">
    <location>
        <begin position="295"/>
        <end position="425"/>
    </location>
</feature>
<evidence type="ECO:0000256" key="5">
    <source>
        <dbReference type="ARBA" id="ARBA00023125"/>
    </source>
</evidence>
<keyword evidence="4" id="KW-0862">Zinc</keyword>
<keyword evidence="3" id="KW-0863">Zinc-finger</keyword>
<keyword evidence="10" id="KW-1185">Reference proteome</keyword>
<accession>A0AAV0CZ98</accession>
<dbReference type="InterPro" id="IPR012340">
    <property type="entry name" value="NA-bd_OB-fold"/>
</dbReference>
<feature type="compositionally biased region" description="Polar residues" evidence="6">
    <location>
        <begin position="461"/>
        <end position="472"/>
    </location>
</feature>
<reference evidence="9" key="1">
    <citation type="submission" date="2022-07" db="EMBL/GenBank/DDBJ databases">
        <authorList>
            <person name="Macas J."/>
            <person name="Novak P."/>
            <person name="Neumann P."/>
        </authorList>
    </citation>
    <scope>NUCLEOTIDE SEQUENCE</scope>
</reference>
<proteinExistence type="inferred from homology"/>
<dbReference type="GO" id="GO:0008270">
    <property type="term" value="F:zinc ion binding"/>
    <property type="evidence" value="ECO:0007669"/>
    <property type="project" value="UniProtKB-KW"/>
</dbReference>
<dbReference type="GO" id="GO:0003677">
    <property type="term" value="F:DNA binding"/>
    <property type="evidence" value="ECO:0007669"/>
    <property type="project" value="UniProtKB-KW"/>
</dbReference>
<dbReference type="CDD" id="cd04476">
    <property type="entry name" value="RPA1_DBD_C"/>
    <property type="match status" value="1"/>
</dbReference>
<dbReference type="SUPFAM" id="SSF50249">
    <property type="entry name" value="Nucleic acid-binding proteins"/>
    <property type="match status" value="3"/>
</dbReference>
<evidence type="ECO:0000256" key="4">
    <source>
        <dbReference type="ARBA" id="ARBA00022833"/>
    </source>
</evidence>
<dbReference type="InterPro" id="IPR047192">
    <property type="entry name" value="Euk_RPA1_DBD_C"/>
</dbReference>
<evidence type="ECO:0000256" key="1">
    <source>
        <dbReference type="ARBA" id="ARBA00005690"/>
    </source>
</evidence>
<dbReference type="EMBL" id="CAMAPF010000058">
    <property type="protein sequence ID" value="CAH9087315.1"/>
    <property type="molecule type" value="Genomic_DNA"/>
</dbReference>
<feature type="domain" description="Replication protein A 70 kDa DNA-binding subunit B/D first OB fold" evidence="7">
    <location>
        <begin position="3"/>
        <end position="109"/>
    </location>
</feature>
<evidence type="ECO:0000256" key="2">
    <source>
        <dbReference type="ARBA" id="ARBA00022723"/>
    </source>
</evidence>
<evidence type="ECO:0000259" key="8">
    <source>
        <dbReference type="Pfam" id="PF08646"/>
    </source>
</evidence>
<keyword evidence="5" id="KW-0238">DNA-binding</keyword>
<dbReference type="InterPro" id="IPR013955">
    <property type="entry name" value="Rep_factor-A_C"/>
</dbReference>
<evidence type="ECO:0000313" key="9">
    <source>
        <dbReference type="EMBL" id="CAH9087315.1"/>
    </source>
</evidence>
<keyword evidence="2" id="KW-0479">Metal-binding</keyword>
<dbReference type="PANTHER" id="PTHR47165:SF4">
    <property type="entry name" value="OS03G0429900 PROTEIN"/>
    <property type="match status" value="1"/>
</dbReference>
<organism evidence="9 10">
    <name type="scientific">Cuscuta epithymum</name>
    <dbReference type="NCBI Taxonomy" id="186058"/>
    <lineage>
        <taxon>Eukaryota</taxon>
        <taxon>Viridiplantae</taxon>
        <taxon>Streptophyta</taxon>
        <taxon>Embryophyta</taxon>
        <taxon>Tracheophyta</taxon>
        <taxon>Spermatophyta</taxon>
        <taxon>Magnoliopsida</taxon>
        <taxon>eudicotyledons</taxon>
        <taxon>Gunneridae</taxon>
        <taxon>Pentapetalae</taxon>
        <taxon>asterids</taxon>
        <taxon>lamiids</taxon>
        <taxon>Solanales</taxon>
        <taxon>Convolvulaceae</taxon>
        <taxon>Cuscuteae</taxon>
        <taxon>Cuscuta</taxon>
        <taxon>Cuscuta subgen. Cuscuta</taxon>
    </lineage>
</organism>
<comment type="caution">
    <text evidence="9">The sequence shown here is derived from an EMBL/GenBank/DDBJ whole genome shotgun (WGS) entry which is preliminary data.</text>
</comment>
<dbReference type="CDD" id="cd04480">
    <property type="entry name" value="RPA1_DBD_A_like"/>
    <property type="match status" value="1"/>
</dbReference>
<dbReference type="AlphaFoldDB" id="A0AAV0CZ98"/>
<dbReference type="PANTHER" id="PTHR47165">
    <property type="entry name" value="OS03G0429900 PROTEIN"/>
    <property type="match status" value="1"/>
</dbReference>
<evidence type="ECO:0000313" key="10">
    <source>
        <dbReference type="Proteomes" id="UP001152523"/>
    </source>
</evidence>
<name>A0AAV0CZ98_9ASTE</name>
<dbReference type="CDD" id="cd04481">
    <property type="entry name" value="RPA1_DBD_B_like"/>
    <property type="match status" value="1"/>
</dbReference>
<dbReference type="Pfam" id="PF08646">
    <property type="entry name" value="Rep_fac-A_C"/>
    <property type="match status" value="1"/>
</dbReference>
<dbReference type="Gene3D" id="2.40.50.140">
    <property type="entry name" value="Nucleic acid-binding proteins"/>
    <property type="match status" value="3"/>
</dbReference>
<comment type="similarity">
    <text evidence="1">Belongs to the replication factor A protein 1 family.</text>
</comment>
<gene>
    <name evidence="9" type="ORF">CEPIT_LOCUS10103</name>
</gene>
<dbReference type="Pfam" id="PF02721">
    <property type="entry name" value="DUF223"/>
    <property type="match status" value="1"/>
</dbReference>
<protein>
    <submittedName>
        <fullName evidence="9">Uncharacterized protein</fullName>
    </submittedName>
</protein>
<dbReference type="Proteomes" id="UP001152523">
    <property type="component" value="Unassembled WGS sequence"/>
</dbReference>
<evidence type="ECO:0000256" key="3">
    <source>
        <dbReference type="ARBA" id="ARBA00022771"/>
    </source>
</evidence>